<dbReference type="Pfam" id="PF09851">
    <property type="entry name" value="SHOCT"/>
    <property type="match status" value="1"/>
</dbReference>
<proteinExistence type="predicted"/>
<gene>
    <name evidence="3" type="ORF">SOJ16_000165</name>
</gene>
<keyword evidence="4" id="KW-1185">Reference proteome</keyword>
<evidence type="ECO:0000259" key="2">
    <source>
        <dbReference type="Pfam" id="PF09851"/>
    </source>
</evidence>
<dbReference type="RefSeq" id="WP_235375151.1">
    <property type="nucleotide sequence ID" value="NZ_CP139957.1"/>
</dbReference>
<organism evidence="3 4">
    <name type="scientific">Anaerocellum danielii</name>
    <dbReference type="NCBI Taxonomy" id="1387557"/>
    <lineage>
        <taxon>Bacteria</taxon>
        <taxon>Bacillati</taxon>
        <taxon>Bacillota</taxon>
        <taxon>Bacillota incertae sedis</taxon>
        <taxon>Caldicellulosiruptorales</taxon>
        <taxon>Caldicellulosiruptoraceae</taxon>
        <taxon>Anaerocellum</taxon>
    </lineage>
</organism>
<evidence type="ECO:0000313" key="4">
    <source>
        <dbReference type="Proteomes" id="UP001322744"/>
    </source>
</evidence>
<sequence>MKSKNLIVKGDENHMMGHFYRDFDGLWGFHMIGGWIMGILFLIVFVALIIYVVNKLSHIYLQTKRDTLSKSEADDEALRILNIKFANGEISEEEYERKKKLLLNHRAER</sequence>
<accession>A0ABZ0U327</accession>
<keyword evidence="1" id="KW-0472">Membrane</keyword>
<evidence type="ECO:0000256" key="1">
    <source>
        <dbReference type="SAM" id="Phobius"/>
    </source>
</evidence>
<keyword evidence="1" id="KW-1133">Transmembrane helix</keyword>
<reference evidence="3 4" key="1">
    <citation type="submission" date="2023-12" db="EMBL/GenBank/DDBJ databases">
        <authorList>
            <person name="Manesh M.J.H."/>
            <person name="Bing R.G."/>
            <person name="Willard D.J."/>
            <person name="Kelly R.M."/>
        </authorList>
    </citation>
    <scope>NUCLEOTIDE SEQUENCE [LARGE SCALE GENOMIC DNA]</scope>
    <source>
        <strain evidence="3 4">DSM 8977</strain>
    </source>
</reference>
<name>A0ABZ0U327_9FIRM</name>
<protein>
    <submittedName>
        <fullName evidence="3">SHOCT domain-containing protein</fullName>
    </submittedName>
</protein>
<evidence type="ECO:0000313" key="3">
    <source>
        <dbReference type="EMBL" id="WPX08998.1"/>
    </source>
</evidence>
<dbReference type="Proteomes" id="UP001322744">
    <property type="component" value="Chromosome"/>
</dbReference>
<keyword evidence="1" id="KW-0812">Transmembrane</keyword>
<feature type="transmembrane region" description="Helical" evidence="1">
    <location>
        <begin position="32"/>
        <end position="53"/>
    </location>
</feature>
<feature type="domain" description="SHOCT" evidence="2">
    <location>
        <begin position="76"/>
        <end position="103"/>
    </location>
</feature>
<dbReference type="EMBL" id="CP139957">
    <property type="protein sequence ID" value="WPX08998.1"/>
    <property type="molecule type" value="Genomic_DNA"/>
</dbReference>
<dbReference type="InterPro" id="IPR018649">
    <property type="entry name" value="SHOCT"/>
</dbReference>